<organism evidence="4">
    <name type="scientific">Noccaea caerulescens</name>
    <name type="common">Alpine penny-cress</name>
    <name type="synonym">Thlaspi caerulescens</name>
    <dbReference type="NCBI Taxonomy" id="107243"/>
    <lineage>
        <taxon>Eukaryota</taxon>
        <taxon>Viridiplantae</taxon>
        <taxon>Streptophyta</taxon>
        <taxon>Embryophyta</taxon>
        <taxon>Tracheophyta</taxon>
        <taxon>Spermatophyta</taxon>
        <taxon>Magnoliopsida</taxon>
        <taxon>eudicotyledons</taxon>
        <taxon>Gunneridae</taxon>
        <taxon>Pentapetalae</taxon>
        <taxon>rosids</taxon>
        <taxon>malvids</taxon>
        <taxon>Brassicales</taxon>
        <taxon>Brassicaceae</taxon>
        <taxon>Coluteocarpeae</taxon>
        <taxon>Noccaea</taxon>
    </lineage>
</organism>
<feature type="chain" id="PRO_5009621478" evidence="2">
    <location>
        <begin position="25"/>
        <end position="353"/>
    </location>
</feature>
<dbReference type="PANTHER" id="PTHR45642">
    <property type="entry name" value="GDSL ESTERASE/LIPASE EXL3"/>
    <property type="match status" value="1"/>
</dbReference>
<dbReference type="GO" id="GO:0016788">
    <property type="term" value="F:hydrolase activity, acting on ester bonds"/>
    <property type="evidence" value="ECO:0007669"/>
    <property type="project" value="InterPro"/>
</dbReference>
<dbReference type="InterPro" id="IPR050592">
    <property type="entry name" value="GDSL_lipolytic_enzyme"/>
</dbReference>
<dbReference type="FunFam" id="3.40.50.1110:FF:000003">
    <property type="entry name" value="GDSL esterase/lipase APG"/>
    <property type="match status" value="1"/>
</dbReference>
<comment type="similarity">
    <text evidence="1">Belongs to the 'GDSL' lipolytic enzyme family.</text>
</comment>
<dbReference type="PANTHER" id="PTHR45642:SF32">
    <property type="entry name" value="GDSL-LIKE LIPASE_ACYLHYDROLASE"/>
    <property type="match status" value="1"/>
</dbReference>
<dbReference type="Gene3D" id="3.40.50.1110">
    <property type="entry name" value="SGNH hydrolase"/>
    <property type="match status" value="1"/>
</dbReference>
<evidence type="ECO:0000256" key="1">
    <source>
        <dbReference type="ARBA" id="ARBA00008668"/>
    </source>
</evidence>
<reference evidence="4" key="1">
    <citation type="submission" date="2016-07" db="EMBL/GenBank/DDBJ databases">
        <title>De novo transcriptome assembly of four accessions of the metal hyperaccumulator plant Noccaea caerulescens.</title>
        <authorList>
            <person name="Blande D."/>
            <person name="Halimaa P."/>
            <person name="Tervahauta A.I."/>
            <person name="Aarts M.G."/>
            <person name="Karenlampi S.O."/>
        </authorList>
    </citation>
    <scope>NUCLEOTIDE SEQUENCE</scope>
</reference>
<dbReference type="EMBL" id="GEVI01023225">
    <property type="protein sequence ID" value="JAU09095.1"/>
    <property type="molecule type" value="Transcribed_RNA"/>
</dbReference>
<feature type="signal peptide" evidence="2">
    <location>
        <begin position="1"/>
        <end position="24"/>
    </location>
</feature>
<sequence>MGHLKSLFTLLFLMITMPPAVTFAGKIPAIIVFGDSSVDAGNNNYIPTVARSNFEPYGRDFVGGKPTGRFCNGKIATDFMSEAIGLKPIIPAYLDPSYNITDFATGVTFASAATGYDNATSDVLSVLPLWKQLEYYKEYQTKLKAYQGRDQATETIENSIYLISIGTNDFVENYFAFPGGRSSQYSVDRYQDFLAGIARDFVKKLHGLGARKISLGGLVPMGCMPLERATNFGTGGECVGRFNDIAVQFNGKLEKLVARLSKELPGSILVFSNPYEPFMRIIKNPSSFGFEVAAAACCATGMFEMGYSCQRNNPFTCTNADKYVFWDSFHPTQKTHQIMANFLMNSTFSHFLQ</sequence>
<keyword evidence="2" id="KW-0732">Signal</keyword>
<dbReference type="InterPro" id="IPR036514">
    <property type="entry name" value="SGNH_hydro_sf"/>
</dbReference>
<evidence type="ECO:0000313" key="3">
    <source>
        <dbReference type="EMBL" id="JAU09095.1"/>
    </source>
</evidence>
<evidence type="ECO:0000256" key="2">
    <source>
        <dbReference type="SAM" id="SignalP"/>
    </source>
</evidence>
<evidence type="ECO:0000313" key="5">
    <source>
        <dbReference type="EMBL" id="JAU60512.1"/>
    </source>
</evidence>
<dbReference type="AlphaFoldDB" id="A0A1J3FKI1"/>
<dbReference type="InterPro" id="IPR001087">
    <property type="entry name" value="GDSL"/>
</dbReference>
<dbReference type="CDD" id="cd01837">
    <property type="entry name" value="SGNH_plant_lipase_like"/>
    <property type="match status" value="1"/>
</dbReference>
<dbReference type="EMBL" id="GEVK01009800">
    <property type="protein sequence ID" value="JAU43032.1"/>
    <property type="molecule type" value="Transcribed_RNA"/>
</dbReference>
<accession>A0A1J3FKI1</accession>
<dbReference type="SUPFAM" id="SSF52266">
    <property type="entry name" value="SGNH hydrolase"/>
    <property type="match status" value="1"/>
</dbReference>
<dbReference type="EMBL" id="GEVL01016829">
    <property type="protein sequence ID" value="JAU60512.1"/>
    <property type="molecule type" value="Transcribed_RNA"/>
</dbReference>
<protein>
    <submittedName>
        <fullName evidence="4">GDSL esterase/lipase</fullName>
    </submittedName>
</protein>
<dbReference type="Pfam" id="PF00657">
    <property type="entry name" value="Lipase_GDSL"/>
    <property type="match status" value="1"/>
</dbReference>
<dbReference type="InterPro" id="IPR035669">
    <property type="entry name" value="SGNH_plant_lipase-like"/>
</dbReference>
<name>A0A1J3FKI1_NOCCA</name>
<proteinExistence type="inferred from homology"/>
<gene>
    <name evidence="3" type="ORF">GA_TR21492_c0_g1_i1_g.70909</name>
    <name evidence="4" type="ORF">LC_TR4520_c0_g1_i1_g.16299</name>
    <name evidence="5" type="ORF">LE_TR11866_c0_g1_i1_g.38856</name>
</gene>
<evidence type="ECO:0000313" key="4">
    <source>
        <dbReference type="EMBL" id="JAU43032.1"/>
    </source>
</evidence>